<sequence length="406" mass="45631">MDDHSERPERLEALKTLHETRANDQYVEALVFEIPAKFASRVLGIVKPVLAEAPKQPQLHHLRRLIHLPHLPRDLLERRVVVTQPDKPTIFLIQVATQDLAGAIMKAIKDIMDQDLALAQYDHVPRCFPIPVPLHAPLNESQAKEWSERFWPCIYNPAAQLLQDAPPLHLLRKTKAELDTYESDKYVMLAQILAEEASTSGRGLAIGAVVVDPATNQVVAAAGDARYYPHGRPNPDDDSGGRPEYHALMRVISMVANKELRRRLAAGSHQKFAATCSEGVPGQAVSAIEQYYLDASMFGEDADAKFVGYPPRHVGERGEGYLCSGLDIYLTHEPCVCCGMAMVHSRFRSCVLLKRMTNSGALCARTHQSLLGYGLFWRRELNWRVLTFRYRHGDDRDSVLKDMFHA</sequence>
<organism evidence="1 2">
    <name type="scientific">Lithohypha guttulata</name>
    <dbReference type="NCBI Taxonomy" id="1690604"/>
    <lineage>
        <taxon>Eukaryota</taxon>
        <taxon>Fungi</taxon>
        <taxon>Dikarya</taxon>
        <taxon>Ascomycota</taxon>
        <taxon>Pezizomycotina</taxon>
        <taxon>Eurotiomycetes</taxon>
        <taxon>Chaetothyriomycetidae</taxon>
        <taxon>Chaetothyriales</taxon>
        <taxon>Trichomeriaceae</taxon>
        <taxon>Lithohypha</taxon>
    </lineage>
</organism>
<gene>
    <name evidence="1" type="ORF">LTR05_002036</name>
</gene>
<reference evidence="1 2" key="1">
    <citation type="submission" date="2023-08" db="EMBL/GenBank/DDBJ databases">
        <title>Black Yeasts Isolated from many extreme environments.</title>
        <authorList>
            <person name="Coleine C."/>
            <person name="Stajich J.E."/>
            <person name="Selbmann L."/>
        </authorList>
    </citation>
    <scope>NUCLEOTIDE SEQUENCE [LARGE SCALE GENOMIC DNA]</scope>
    <source>
        <strain evidence="1 2">CCFEE 5910</strain>
    </source>
</reference>
<protein>
    <recommendedName>
        <fullName evidence="3">CMP/dCMP-type deaminase domain-containing protein</fullName>
    </recommendedName>
</protein>
<dbReference type="InterPro" id="IPR016193">
    <property type="entry name" value="Cytidine_deaminase-like"/>
</dbReference>
<evidence type="ECO:0000313" key="1">
    <source>
        <dbReference type="EMBL" id="KAK5087821.1"/>
    </source>
</evidence>
<dbReference type="Proteomes" id="UP001309876">
    <property type="component" value="Unassembled WGS sequence"/>
</dbReference>
<dbReference type="GO" id="GO:0003824">
    <property type="term" value="F:catalytic activity"/>
    <property type="evidence" value="ECO:0007669"/>
    <property type="project" value="InterPro"/>
</dbReference>
<dbReference type="EMBL" id="JAVRRJ010000002">
    <property type="protein sequence ID" value="KAK5087821.1"/>
    <property type="molecule type" value="Genomic_DNA"/>
</dbReference>
<dbReference type="GO" id="GO:0006139">
    <property type="term" value="P:nucleobase-containing compound metabolic process"/>
    <property type="evidence" value="ECO:0007669"/>
    <property type="project" value="UniProtKB-ARBA"/>
</dbReference>
<accession>A0AAN7T1P7</accession>
<evidence type="ECO:0008006" key="3">
    <source>
        <dbReference type="Google" id="ProtNLM"/>
    </source>
</evidence>
<evidence type="ECO:0000313" key="2">
    <source>
        <dbReference type="Proteomes" id="UP001309876"/>
    </source>
</evidence>
<name>A0AAN7T1P7_9EURO</name>
<comment type="caution">
    <text evidence="1">The sequence shown here is derived from an EMBL/GenBank/DDBJ whole genome shotgun (WGS) entry which is preliminary data.</text>
</comment>
<dbReference type="Gene3D" id="3.40.140.10">
    <property type="entry name" value="Cytidine Deaminase, domain 2"/>
    <property type="match status" value="1"/>
</dbReference>
<dbReference type="SUPFAM" id="SSF53927">
    <property type="entry name" value="Cytidine deaminase-like"/>
    <property type="match status" value="1"/>
</dbReference>
<dbReference type="AlphaFoldDB" id="A0AAN7T1P7"/>
<keyword evidence="2" id="KW-1185">Reference proteome</keyword>
<proteinExistence type="predicted"/>